<evidence type="ECO:0000313" key="1">
    <source>
        <dbReference type="EMBL" id="EGM52896.1"/>
    </source>
</evidence>
<protein>
    <submittedName>
        <fullName evidence="1">Uncharacterized protein</fullName>
    </submittedName>
</protein>
<proteinExistence type="predicted"/>
<sequence length="44" mass="5300">MICLTIYLLLKKYSRQKRSETVSDLFRRVMILLFDEKFISCGKI</sequence>
<dbReference type="Proteomes" id="UP000002971">
    <property type="component" value="Unassembled WGS sequence"/>
</dbReference>
<gene>
    <name evidence="1" type="ORF">LRU_00831</name>
</gene>
<dbReference type="AlphaFoldDB" id="F7QZH5"/>
<evidence type="ECO:0000313" key="2">
    <source>
        <dbReference type="Proteomes" id="UP000002971"/>
    </source>
</evidence>
<accession>F7QZH5</accession>
<reference evidence="1 2" key="1">
    <citation type="journal article" date="2011" name="J. Bacteriol.">
        <title>Genome Sequence of Lactobacillus ruminis SPM0211, Isolated from a Fecal Sample from a Healthy Korean.</title>
        <authorList>
            <person name="Lee S."/>
            <person name="Cho Y.J."/>
            <person name="Lee A.H."/>
            <person name="Chun J."/>
            <person name="Ha N.J."/>
            <person name="Ko G."/>
        </authorList>
    </citation>
    <scope>NUCLEOTIDE SEQUENCE [LARGE SCALE GENOMIC DNA]</scope>
    <source>
        <strain evidence="1 2">SPM0211</strain>
    </source>
</reference>
<name>F7QZH5_9LACO</name>
<organism evidence="1 2">
    <name type="scientific">Ligilactobacillus ruminis SPM0211</name>
    <dbReference type="NCBI Taxonomy" id="1040964"/>
    <lineage>
        <taxon>Bacteria</taxon>
        <taxon>Bacillati</taxon>
        <taxon>Bacillota</taxon>
        <taxon>Bacilli</taxon>
        <taxon>Lactobacillales</taxon>
        <taxon>Lactobacillaceae</taxon>
        <taxon>Ligilactobacillus</taxon>
    </lineage>
</organism>
<comment type="caution">
    <text evidence="1">The sequence shown here is derived from an EMBL/GenBank/DDBJ whole genome shotgun (WGS) entry which is preliminary data.</text>
</comment>
<dbReference type="EMBL" id="AFOJ01000003">
    <property type="protein sequence ID" value="EGM52896.1"/>
    <property type="molecule type" value="Genomic_DNA"/>
</dbReference>